<dbReference type="Proteomes" id="UP000634136">
    <property type="component" value="Unassembled WGS sequence"/>
</dbReference>
<dbReference type="AlphaFoldDB" id="A0A834WKC1"/>
<dbReference type="EMBL" id="JAAIUW010000008">
    <property type="protein sequence ID" value="KAF7820054.1"/>
    <property type="molecule type" value="Genomic_DNA"/>
</dbReference>
<proteinExistence type="predicted"/>
<protein>
    <submittedName>
        <fullName evidence="1">Uncharacterized protein</fullName>
    </submittedName>
</protein>
<keyword evidence="2" id="KW-1185">Reference proteome</keyword>
<name>A0A834WKC1_9FABA</name>
<gene>
    <name evidence="1" type="ORF">G2W53_025509</name>
</gene>
<evidence type="ECO:0000313" key="2">
    <source>
        <dbReference type="Proteomes" id="UP000634136"/>
    </source>
</evidence>
<accession>A0A834WKC1</accession>
<evidence type="ECO:0000313" key="1">
    <source>
        <dbReference type="EMBL" id="KAF7820054.1"/>
    </source>
</evidence>
<organism evidence="1 2">
    <name type="scientific">Senna tora</name>
    <dbReference type="NCBI Taxonomy" id="362788"/>
    <lineage>
        <taxon>Eukaryota</taxon>
        <taxon>Viridiplantae</taxon>
        <taxon>Streptophyta</taxon>
        <taxon>Embryophyta</taxon>
        <taxon>Tracheophyta</taxon>
        <taxon>Spermatophyta</taxon>
        <taxon>Magnoliopsida</taxon>
        <taxon>eudicotyledons</taxon>
        <taxon>Gunneridae</taxon>
        <taxon>Pentapetalae</taxon>
        <taxon>rosids</taxon>
        <taxon>fabids</taxon>
        <taxon>Fabales</taxon>
        <taxon>Fabaceae</taxon>
        <taxon>Caesalpinioideae</taxon>
        <taxon>Cassia clade</taxon>
        <taxon>Senna</taxon>
    </lineage>
</organism>
<sequence>MVGDEEEVPQKQDDSLWFLRLS</sequence>
<reference evidence="1" key="1">
    <citation type="submission" date="2020-09" db="EMBL/GenBank/DDBJ databases">
        <title>Genome-Enabled Discovery of Anthraquinone Biosynthesis in Senna tora.</title>
        <authorList>
            <person name="Kang S.-H."/>
            <person name="Pandey R.P."/>
            <person name="Lee C.-M."/>
            <person name="Sim J.-S."/>
            <person name="Jeong J.-T."/>
            <person name="Choi B.-S."/>
            <person name="Jung M."/>
            <person name="Ginzburg D."/>
            <person name="Zhao K."/>
            <person name="Won S.Y."/>
            <person name="Oh T.-J."/>
            <person name="Yu Y."/>
            <person name="Kim N.-H."/>
            <person name="Lee O.R."/>
            <person name="Lee T.-H."/>
            <person name="Bashyal P."/>
            <person name="Kim T.-S."/>
            <person name="Lee W.-H."/>
            <person name="Kawkins C."/>
            <person name="Kim C.-K."/>
            <person name="Kim J.S."/>
            <person name="Ahn B.O."/>
            <person name="Rhee S.Y."/>
            <person name="Sohng J.K."/>
        </authorList>
    </citation>
    <scope>NUCLEOTIDE SEQUENCE</scope>
    <source>
        <tissue evidence="1">Leaf</tissue>
    </source>
</reference>
<comment type="caution">
    <text evidence="1">The sequence shown here is derived from an EMBL/GenBank/DDBJ whole genome shotgun (WGS) entry which is preliminary data.</text>
</comment>